<reference evidence="1 2" key="1">
    <citation type="submission" date="2018-03" db="EMBL/GenBank/DDBJ databases">
        <authorList>
            <person name="Gully D."/>
        </authorList>
    </citation>
    <scope>NUCLEOTIDE SEQUENCE [LARGE SCALE GENOMIC DNA]</scope>
    <source>
        <strain evidence="1">ORS3257</strain>
    </source>
</reference>
<dbReference type="KEGG" id="bvz:BRAD3257_1818"/>
<name>A0A2U3PUV6_9BRAD</name>
<protein>
    <submittedName>
        <fullName evidence="1">Uncharacterized protein</fullName>
    </submittedName>
</protein>
<proteinExistence type="predicted"/>
<organism evidence="1 2">
    <name type="scientific">Bradyrhizobium vignae</name>
    <dbReference type="NCBI Taxonomy" id="1549949"/>
    <lineage>
        <taxon>Bacteria</taxon>
        <taxon>Pseudomonadati</taxon>
        <taxon>Pseudomonadota</taxon>
        <taxon>Alphaproteobacteria</taxon>
        <taxon>Hyphomicrobiales</taxon>
        <taxon>Nitrobacteraceae</taxon>
        <taxon>Bradyrhizobium</taxon>
    </lineage>
</organism>
<evidence type="ECO:0000313" key="2">
    <source>
        <dbReference type="Proteomes" id="UP000246085"/>
    </source>
</evidence>
<sequence length="73" mass="7949">MAGEAGRPEPNENPPVALPPLEYDAGIHAAKPKTIRYRVIHHHLPGLWSDEINALRGIVGIFQVQGGRGYLVS</sequence>
<dbReference type="EMBL" id="LS398110">
    <property type="protein sequence ID" value="SPP92932.1"/>
    <property type="molecule type" value="Genomic_DNA"/>
</dbReference>
<accession>A0A2U3PUV6</accession>
<gene>
    <name evidence="1" type="ORF">BRAD3257_1818</name>
</gene>
<dbReference type="Proteomes" id="UP000246085">
    <property type="component" value="Chromosome BRAD3257"/>
</dbReference>
<dbReference type="AlphaFoldDB" id="A0A2U3PUV6"/>
<evidence type="ECO:0000313" key="1">
    <source>
        <dbReference type="EMBL" id="SPP92932.1"/>
    </source>
</evidence>